<gene>
    <name evidence="8" type="primary">glnL_15</name>
    <name evidence="8" type="ORF">GALL_534850</name>
</gene>
<evidence type="ECO:0000256" key="5">
    <source>
        <dbReference type="ARBA" id="ARBA00022840"/>
    </source>
</evidence>
<dbReference type="PROSITE" id="PS50109">
    <property type="entry name" value="HIS_KIN"/>
    <property type="match status" value="1"/>
</dbReference>
<dbReference type="InterPro" id="IPR005467">
    <property type="entry name" value="His_kinase_dom"/>
</dbReference>
<dbReference type="GO" id="GO:0005524">
    <property type="term" value="F:ATP binding"/>
    <property type="evidence" value="ECO:0007669"/>
    <property type="project" value="UniProtKB-KW"/>
</dbReference>
<evidence type="ECO:0000256" key="6">
    <source>
        <dbReference type="ARBA" id="ARBA00023012"/>
    </source>
</evidence>
<dbReference type="AlphaFoldDB" id="A0A1J5P1L7"/>
<evidence type="ECO:0000256" key="3">
    <source>
        <dbReference type="ARBA" id="ARBA00022741"/>
    </source>
</evidence>
<evidence type="ECO:0000256" key="1">
    <source>
        <dbReference type="ARBA" id="ARBA00022553"/>
    </source>
</evidence>
<dbReference type="PANTHER" id="PTHR43065">
    <property type="entry name" value="SENSOR HISTIDINE KINASE"/>
    <property type="match status" value="1"/>
</dbReference>
<dbReference type="Pfam" id="PF02518">
    <property type="entry name" value="HATPase_c"/>
    <property type="match status" value="1"/>
</dbReference>
<dbReference type="EMBL" id="MLJW01007701">
    <property type="protein sequence ID" value="OIQ64962.1"/>
    <property type="molecule type" value="Genomic_DNA"/>
</dbReference>
<dbReference type="InterPro" id="IPR036890">
    <property type="entry name" value="HATPase_C_sf"/>
</dbReference>
<evidence type="ECO:0000256" key="2">
    <source>
        <dbReference type="ARBA" id="ARBA00022679"/>
    </source>
</evidence>
<protein>
    <submittedName>
        <fullName evidence="8">Nitrogen regulation protein NR(II)</fullName>
        <ecNumber evidence="8">2.7.13.3</ecNumber>
    </submittedName>
</protein>
<dbReference type="SUPFAM" id="SSF55874">
    <property type="entry name" value="ATPase domain of HSP90 chaperone/DNA topoisomerase II/histidine kinase"/>
    <property type="match status" value="1"/>
</dbReference>
<dbReference type="PANTHER" id="PTHR43065:SF10">
    <property type="entry name" value="PEROXIDE STRESS-ACTIVATED HISTIDINE KINASE MAK3"/>
    <property type="match status" value="1"/>
</dbReference>
<keyword evidence="1" id="KW-0597">Phosphoprotein</keyword>
<reference evidence="8" key="1">
    <citation type="submission" date="2016-10" db="EMBL/GenBank/DDBJ databases">
        <title>Sequence of Gallionella enrichment culture.</title>
        <authorList>
            <person name="Poehlein A."/>
            <person name="Muehling M."/>
            <person name="Daniel R."/>
        </authorList>
    </citation>
    <scope>NUCLEOTIDE SEQUENCE</scope>
</reference>
<evidence type="ECO:0000313" key="8">
    <source>
        <dbReference type="EMBL" id="OIQ64962.1"/>
    </source>
</evidence>
<dbReference type="Gene3D" id="3.30.565.10">
    <property type="entry name" value="Histidine kinase-like ATPase, C-terminal domain"/>
    <property type="match status" value="1"/>
</dbReference>
<keyword evidence="2 8" id="KW-0808">Transferase</keyword>
<sequence length="219" mass="23639">MVVHEANNPLSIIRNYLGVLDDKLSRQEPVNVELTILGEEIDRVSSIIKGFVGTPPPDNESITEINRITSDIVHLFRESRFLPSSVQISAQLQPGPCEIAGSPDSLKQIFMNLIKNAIEAMPGGGRIDIVSQGPMQRNGASYYVLSISDCGGGLPPDVRARLFSPVRSSKAGDNRGLGLSIVHDLVKKLGGLITCDSDAQGTRFEILLPVRRAKILATA</sequence>
<keyword evidence="5" id="KW-0067">ATP-binding</keyword>
<dbReference type="InterPro" id="IPR003594">
    <property type="entry name" value="HATPase_dom"/>
</dbReference>
<name>A0A1J5P1L7_9ZZZZ</name>
<dbReference type="InterPro" id="IPR004358">
    <property type="entry name" value="Sig_transdc_His_kin-like_C"/>
</dbReference>
<evidence type="ECO:0000259" key="7">
    <source>
        <dbReference type="PROSITE" id="PS50109"/>
    </source>
</evidence>
<comment type="caution">
    <text evidence="8">The sequence shown here is derived from an EMBL/GenBank/DDBJ whole genome shotgun (WGS) entry which is preliminary data.</text>
</comment>
<dbReference type="GO" id="GO:0000155">
    <property type="term" value="F:phosphorelay sensor kinase activity"/>
    <property type="evidence" value="ECO:0007669"/>
    <property type="project" value="InterPro"/>
</dbReference>
<keyword evidence="3" id="KW-0547">Nucleotide-binding</keyword>
<dbReference type="SMART" id="SM00387">
    <property type="entry name" value="HATPase_c"/>
    <property type="match status" value="1"/>
</dbReference>
<dbReference type="InterPro" id="IPR003661">
    <property type="entry name" value="HisK_dim/P_dom"/>
</dbReference>
<dbReference type="CDD" id="cd00082">
    <property type="entry name" value="HisKA"/>
    <property type="match status" value="1"/>
</dbReference>
<dbReference type="CDD" id="cd00075">
    <property type="entry name" value="HATPase"/>
    <property type="match status" value="1"/>
</dbReference>
<dbReference type="Gene3D" id="1.10.287.130">
    <property type="match status" value="1"/>
</dbReference>
<accession>A0A1J5P1L7</accession>
<feature type="domain" description="Histidine kinase" evidence="7">
    <location>
        <begin position="1"/>
        <end position="212"/>
    </location>
</feature>
<proteinExistence type="predicted"/>
<dbReference type="EC" id="2.7.13.3" evidence="8"/>
<evidence type="ECO:0000256" key="4">
    <source>
        <dbReference type="ARBA" id="ARBA00022777"/>
    </source>
</evidence>
<keyword evidence="6" id="KW-0902">Two-component regulatory system</keyword>
<organism evidence="8">
    <name type="scientific">mine drainage metagenome</name>
    <dbReference type="NCBI Taxonomy" id="410659"/>
    <lineage>
        <taxon>unclassified sequences</taxon>
        <taxon>metagenomes</taxon>
        <taxon>ecological metagenomes</taxon>
    </lineage>
</organism>
<dbReference type="PRINTS" id="PR00344">
    <property type="entry name" value="BCTRLSENSOR"/>
</dbReference>
<keyword evidence="4" id="KW-0418">Kinase</keyword>